<keyword evidence="1" id="KW-0732">Signal</keyword>
<dbReference type="Pfam" id="PF13620">
    <property type="entry name" value="CarboxypepD_reg"/>
    <property type="match status" value="1"/>
</dbReference>
<reference evidence="3 4" key="1">
    <citation type="submission" date="2023-04" db="EMBL/GenBank/DDBJ databases">
        <title>Tenacibaculum tangerinum sp. nov., isolated from sea tidal flat of South Korea.</title>
        <authorList>
            <person name="Lee S.H."/>
            <person name="Kim J.-J."/>
        </authorList>
    </citation>
    <scope>NUCLEOTIDE SEQUENCE [LARGE SCALE GENOMIC DNA]</scope>
    <source>
        <strain evidence="3 4">GRR-S3-23</strain>
    </source>
</reference>
<protein>
    <submittedName>
        <fullName evidence="3">DUF4382 domain-containing protein</fullName>
    </submittedName>
</protein>
<dbReference type="PROSITE" id="PS51257">
    <property type="entry name" value="PROKAR_LIPOPROTEIN"/>
    <property type="match status" value="1"/>
</dbReference>
<proteinExistence type="predicted"/>
<dbReference type="Proteomes" id="UP001232001">
    <property type="component" value="Chromosome"/>
</dbReference>
<accession>A0ABY8L2W8</accession>
<gene>
    <name evidence="3" type="ORF">P8625_11490</name>
</gene>
<dbReference type="RefSeq" id="WP_279650597.1">
    <property type="nucleotide sequence ID" value="NZ_CP122539.1"/>
</dbReference>
<dbReference type="InterPro" id="IPR025491">
    <property type="entry name" value="DUF4382"/>
</dbReference>
<feature type="chain" id="PRO_5046920109" evidence="1">
    <location>
        <begin position="23"/>
        <end position="259"/>
    </location>
</feature>
<evidence type="ECO:0000313" key="3">
    <source>
        <dbReference type="EMBL" id="WGH74703.1"/>
    </source>
</evidence>
<dbReference type="InterPro" id="IPR013784">
    <property type="entry name" value="Carb-bd-like_fold"/>
</dbReference>
<dbReference type="Gene3D" id="2.60.40.1120">
    <property type="entry name" value="Carboxypeptidase-like, regulatory domain"/>
    <property type="match status" value="1"/>
</dbReference>
<dbReference type="SUPFAM" id="SSF49452">
    <property type="entry name" value="Starch-binding domain-like"/>
    <property type="match status" value="1"/>
</dbReference>
<evidence type="ECO:0000313" key="4">
    <source>
        <dbReference type="Proteomes" id="UP001232001"/>
    </source>
</evidence>
<keyword evidence="4" id="KW-1185">Reference proteome</keyword>
<organism evidence="3 4">
    <name type="scientific">Tenacibaculum tangerinum</name>
    <dbReference type="NCBI Taxonomy" id="3038772"/>
    <lineage>
        <taxon>Bacteria</taxon>
        <taxon>Pseudomonadati</taxon>
        <taxon>Bacteroidota</taxon>
        <taxon>Flavobacteriia</taxon>
        <taxon>Flavobacteriales</taxon>
        <taxon>Flavobacteriaceae</taxon>
        <taxon>Tenacibaculum</taxon>
    </lineage>
</organism>
<dbReference type="Pfam" id="PF14321">
    <property type="entry name" value="DUF4382"/>
    <property type="match status" value="1"/>
</dbReference>
<dbReference type="EMBL" id="CP122539">
    <property type="protein sequence ID" value="WGH74703.1"/>
    <property type="molecule type" value="Genomic_DNA"/>
</dbReference>
<evidence type="ECO:0000259" key="2">
    <source>
        <dbReference type="Pfam" id="PF14321"/>
    </source>
</evidence>
<feature type="domain" description="DUF4382" evidence="2">
    <location>
        <begin position="28"/>
        <end position="167"/>
    </location>
</feature>
<feature type="signal peptide" evidence="1">
    <location>
        <begin position="1"/>
        <end position="22"/>
    </location>
</feature>
<sequence length="259" mass="27591">MKKNVLLLVVLATFFTAFVSCSKDDSQTSQVRVRLVDAAGDYDEVNIDVQDIMMNVGNEENGRQSLGNVVPQVYNLLELTGGIDALLVDTEIPAGKLSQIRLVLGKNNSIVVDGKTFPLATPSAQQSGLKLNVHQDLVGGVAYTFILDFIVDKSIVVKGNGTYSLKPTIRVATEATSGAISGMVNPFEYQVEVSAVSETKEAITTLTNEKGKFMLHGVPTGTYTLTFTPDKASGLNAKTVEGVTVALGENTAMGTVELE</sequence>
<name>A0ABY8L2W8_9FLAO</name>
<evidence type="ECO:0000256" key="1">
    <source>
        <dbReference type="SAM" id="SignalP"/>
    </source>
</evidence>